<evidence type="ECO:0000256" key="3">
    <source>
        <dbReference type="ARBA" id="ARBA00018524"/>
    </source>
</evidence>
<comment type="function">
    <text evidence="10">Part of the binding-protein-dependent transport system for heme-iron. Responsible for the translocation of the substrate across the membrane.</text>
</comment>
<evidence type="ECO:0000256" key="11">
    <source>
        <dbReference type="ARBA" id="ARBA00031149"/>
    </source>
</evidence>
<evidence type="ECO:0000256" key="10">
    <source>
        <dbReference type="ARBA" id="ARBA00025320"/>
    </source>
</evidence>
<dbReference type="GO" id="GO:0005886">
    <property type="term" value="C:plasma membrane"/>
    <property type="evidence" value="ECO:0007669"/>
    <property type="project" value="UniProtKB-SubCell"/>
</dbReference>
<dbReference type="FunFam" id="1.10.3470.10:FF:000001">
    <property type="entry name" value="Vitamin B12 ABC transporter permease BtuC"/>
    <property type="match status" value="1"/>
</dbReference>
<feature type="transmembrane region" description="Helical" evidence="13">
    <location>
        <begin position="139"/>
        <end position="157"/>
    </location>
</feature>
<keyword evidence="6 13" id="KW-0812">Transmembrane</keyword>
<feature type="transmembrane region" description="Helical" evidence="13">
    <location>
        <begin position="82"/>
        <end position="102"/>
    </location>
</feature>
<dbReference type="GO" id="GO:0022857">
    <property type="term" value="F:transmembrane transporter activity"/>
    <property type="evidence" value="ECO:0007669"/>
    <property type="project" value="InterPro"/>
</dbReference>
<keyword evidence="15" id="KW-1185">Reference proteome</keyword>
<keyword evidence="8" id="KW-0408">Iron</keyword>
<evidence type="ECO:0000256" key="12">
    <source>
        <dbReference type="ARBA" id="ARBA00031465"/>
    </source>
</evidence>
<dbReference type="InterPro" id="IPR000522">
    <property type="entry name" value="ABC_transptr_permease_BtuC"/>
</dbReference>
<name>A0AAX3M079_9BACL</name>
<feature type="transmembrane region" description="Helical" evidence="13">
    <location>
        <begin position="296"/>
        <end position="314"/>
    </location>
</feature>
<protein>
    <recommendedName>
        <fullName evidence="3">Probable heme-iron transport system permease protein IsdF</fullName>
    </recommendedName>
    <alternativeName>
        <fullName evidence="12">Iron-regulated surface determinant protein F</fullName>
    </alternativeName>
    <alternativeName>
        <fullName evidence="11">Staphylococcal iron-regulated protein G</fullName>
    </alternativeName>
</protein>
<dbReference type="EMBL" id="CP117416">
    <property type="protein sequence ID" value="WCT55141.1"/>
    <property type="molecule type" value="Genomic_DNA"/>
</dbReference>
<evidence type="ECO:0000313" key="14">
    <source>
        <dbReference type="EMBL" id="WCT55141.1"/>
    </source>
</evidence>
<keyword evidence="5" id="KW-1003">Cell membrane</keyword>
<feature type="transmembrane region" description="Helical" evidence="13">
    <location>
        <begin position="326"/>
        <end position="345"/>
    </location>
</feature>
<dbReference type="AlphaFoldDB" id="A0AAX3M079"/>
<dbReference type="PANTHER" id="PTHR30472">
    <property type="entry name" value="FERRIC ENTEROBACTIN TRANSPORT SYSTEM PERMEASE PROTEIN"/>
    <property type="match status" value="1"/>
</dbReference>
<dbReference type="PANTHER" id="PTHR30472:SF21">
    <property type="entry name" value="HEME-IRON TRANSPORT SYSTEM PERMEASE PROTEIN ISDF-RELATED"/>
    <property type="match status" value="1"/>
</dbReference>
<evidence type="ECO:0000256" key="4">
    <source>
        <dbReference type="ARBA" id="ARBA00022448"/>
    </source>
</evidence>
<evidence type="ECO:0000256" key="5">
    <source>
        <dbReference type="ARBA" id="ARBA00022475"/>
    </source>
</evidence>
<feature type="transmembrane region" description="Helical" evidence="13">
    <location>
        <begin position="32"/>
        <end position="51"/>
    </location>
</feature>
<evidence type="ECO:0000256" key="8">
    <source>
        <dbReference type="ARBA" id="ARBA00023004"/>
    </source>
</evidence>
<dbReference type="GO" id="GO:0033214">
    <property type="term" value="P:siderophore-iron import into cell"/>
    <property type="evidence" value="ECO:0007669"/>
    <property type="project" value="TreeGrafter"/>
</dbReference>
<evidence type="ECO:0000256" key="7">
    <source>
        <dbReference type="ARBA" id="ARBA00022989"/>
    </source>
</evidence>
<evidence type="ECO:0000256" key="2">
    <source>
        <dbReference type="ARBA" id="ARBA00007935"/>
    </source>
</evidence>
<feature type="transmembrane region" description="Helical" evidence="13">
    <location>
        <begin position="216"/>
        <end position="237"/>
    </location>
</feature>
<gene>
    <name evidence="14" type="ORF">PQ456_18555</name>
</gene>
<evidence type="ECO:0000256" key="1">
    <source>
        <dbReference type="ARBA" id="ARBA00004651"/>
    </source>
</evidence>
<evidence type="ECO:0000256" key="6">
    <source>
        <dbReference type="ARBA" id="ARBA00022692"/>
    </source>
</evidence>
<dbReference type="InterPro" id="IPR037294">
    <property type="entry name" value="ABC_BtuC-like"/>
</dbReference>
<dbReference type="RefSeq" id="WP_273613580.1">
    <property type="nucleotide sequence ID" value="NZ_CP117416.1"/>
</dbReference>
<evidence type="ECO:0000256" key="9">
    <source>
        <dbReference type="ARBA" id="ARBA00023136"/>
    </source>
</evidence>
<proteinExistence type="inferred from homology"/>
<dbReference type="SUPFAM" id="SSF81345">
    <property type="entry name" value="ABC transporter involved in vitamin B12 uptake, BtuC"/>
    <property type="match status" value="1"/>
</dbReference>
<comment type="similarity">
    <text evidence="2">Belongs to the binding-protein-dependent transport system permease family. FecCD subfamily.</text>
</comment>
<dbReference type="Pfam" id="PF01032">
    <property type="entry name" value="FecCD"/>
    <property type="match status" value="1"/>
</dbReference>
<comment type="subcellular location">
    <subcellularLocation>
        <location evidence="1">Cell membrane</location>
        <topology evidence="1">Multi-pass membrane protein</topology>
    </subcellularLocation>
</comment>
<keyword evidence="4" id="KW-0813">Transport</keyword>
<feature type="transmembrane region" description="Helical" evidence="13">
    <location>
        <begin position="114"/>
        <end position="133"/>
    </location>
</feature>
<evidence type="ECO:0000313" key="15">
    <source>
        <dbReference type="Proteomes" id="UP001220509"/>
    </source>
</evidence>
<sequence length="354" mass="38278">MITKPSTEYAQQETEYNVSHQPVYSRQNRKRLWSFIVVCLLLIDVVLFSAMTGSLKVGAWQLVQGLWTGTDNQVNVVRDLRLPRIIVAMMAGAALAVAGVLLQAVMKNPLADSGVIGISSGAALVSLIAVTVFPTLYFWMPLFSFFGGALACLMVYGFSWKSGLHPIRLILIGVAVNAIFSGLGQSFNYRGSYAVTSINQVTTSTLAMKKWVDVEIILMYGGLGLILAMLVYSWCNFLALQEKTAKNLGLHVTRARLIISVIAVILAATATAIAGVIVFIGLLIPHIARQLVGSDHKWLIPFSAVAGALLLLLADTLGRTVLAPNEIPASIIMAVIGGPFLIFLITRSDRIYGR</sequence>
<dbReference type="Proteomes" id="UP001220509">
    <property type="component" value="Chromosome"/>
</dbReference>
<evidence type="ECO:0000256" key="13">
    <source>
        <dbReference type="SAM" id="Phobius"/>
    </source>
</evidence>
<organism evidence="14 15">
    <name type="scientific">Paenibacillus kyungheensis</name>
    <dbReference type="NCBI Taxonomy" id="1452732"/>
    <lineage>
        <taxon>Bacteria</taxon>
        <taxon>Bacillati</taxon>
        <taxon>Bacillota</taxon>
        <taxon>Bacilli</taxon>
        <taxon>Bacillales</taxon>
        <taxon>Paenibacillaceae</taxon>
        <taxon>Paenibacillus</taxon>
    </lineage>
</organism>
<accession>A0AAX3M079</accession>
<keyword evidence="9 13" id="KW-0472">Membrane</keyword>
<dbReference type="Gene3D" id="1.10.3470.10">
    <property type="entry name" value="ABC transporter involved in vitamin B12 uptake, BtuC"/>
    <property type="match status" value="1"/>
</dbReference>
<keyword evidence="7 13" id="KW-1133">Transmembrane helix</keyword>
<feature type="transmembrane region" description="Helical" evidence="13">
    <location>
        <begin position="257"/>
        <end position="284"/>
    </location>
</feature>
<reference evidence="14 15" key="1">
    <citation type="submission" date="2023-02" db="EMBL/GenBank/DDBJ databases">
        <title>Genome sequence of Paenibacillus kyungheensis KACC 18744.</title>
        <authorList>
            <person name="Kim S."/>
            <person name="Heo J."/>
            <person name="Kwon S.-W."/>
        </authorList>
    </citation>
    <scope>NUCLEOTIDE SEQUENCE [LARGE SCALE GENOMIC DNA]</scope>
    <source>
        <strain evidence="14 15">KACC 18744</strain>
    </source>
</reference>
<feature type="transmembrane region" description="Helical" evidence="13">
    <location>
        <begin position="169"/>
        <end position="187"/>
    </location>
</feature>
<dbReference type="CDD" id="cd06550">
    <property type="entry name" value="TM_ABC_iron-siderophores_like"/>
    <property type="match status" value="1"/>
</dbReference>
<dbReference type="KEGG" id="pka:PQ456_18555"/>